<protein>
    <submittedName>
        <fullName evidence="1">Uncharacterized protein</fullName>
    </submittedName>
</protein>
<dbReference type="EMBL" id="FONV01000019">
    <property type="protein sequence ID" value="SFF72590.1"/>
    <property type="molecule type" value="Genomic_DNA"/>
</dbReference>
<dbReference type="STRING" id="35752.SAMN05421541_119100"/>
<keyword evidence="2" id="KW-1185">Reference proteome</keyword>
<dbReference type="Proteomes" id="UP000199645">
    <property type="component" value="Unassembled WGS sequence"/>
</dbReference>
<evidence type="ECO:0000313" key="2">
    <source>
        <dbReference type="Proteomes" id="UP000199645"/>
    </source>
</evidence>
<accession>A0A1I2L260</accession>
<gene>
    <name evidence="1" type="ORF">SAMN05421541_119100</name>
</gene>
<dbReference type="AlphaFoldDB" id="A0A1I2L260"/>
<name>A0A1I2L260_9ACTN</name>
<proteinExistence type="predicted"/>
<sequence>MRQAFAPKVPGILRRILTALTVAALGAALGGSRAWRSPGDLLTDEQARALVATATDDVPAAFVERFDAVFGYRYPEDRLWGSDDDGPGFAVVTINTPTEGYAVLVTRSRGGFEELGWRAADDPGVTVASWPGATV</sequence>
<reference evidence="1 2" key="1">
    <citation type="submission" date="2016-10" db="EMBL/GenBank/DDBJ databases">
        <authorList>
            <person name="de Groot N.N."/>
        </authorList>
    </citation>
    <scope>NUCLEOTIDE SEQUENCE [LARGE SCALE GENOMIC DNA]</scope>
    <source>
        <strain evidence="1 2">DSM 43019</strain>
    </source>
</reference>
<evidence type="ECO:0000313" key="1">
    <source>
        <dbReference type="EMBL" id="SFF72590.1"/>
    </source>
</evidence>
<organism evidence="1 2">
    <name type="scientific">Actinoplanes philippinensis</name>
    <dbReference type="NCBI Taxonomy" id="35752"/>
    <lineage>
        <taxon>Bacteria</taxon>
        <taxon>Bacillati</taxon>
        <taxon>Actinomycetota</taxon>
        <taxon>Actinomycetes</taxon>
        <taxon>Micromonosporales</taxon>
        <taxon>Micromonosporaceae</taxon>
        <taxon>Actinoplanes</taxon>
    </lineage>
</organism>